<dbReference type="Pfam" id="PF18884">
    <property type="entry name" value="TSP3_bac"/>
    <property type="match status" value="3"/>
</dbReference>
<name>A0A6P1M4J6_9BACT</name>
<feature type="region of interest" description="Disordered" evidence="5">
    <location>
        <begin position="209"/>
        <end position="230"/>
    </location>
</feature>
<keyword evidence="4" id="KW-0106">Calcium</keyword>
<proteinExistence type="predicted"/>
<evidence type="ECO:0000313" key="6">
    <source>
        <dbReference type="EMBL" id="QHI69520.1"/>
    </source>
</evidence>
<evidence type="ECO:0000256" key="2">
    <source>
        <dbReference type="ARBA" id="ARBA00022525"/>
    </source>
</evidence>
<dbReference type="EMBL" id="CP047593">
    <property type="protein sequence ID" value="QHI69520.1"/>
    <property type="molecule type" value="Genomic_DNA"/>
</dbReference>
<dbReference type="SUPFAM" id="SSF102588">
    <property type="entry name" value="LmbE-like"/>
    <property type="match status" value="1"/>
</dbReference>
<dbReference type="Proteomes" id="UP000464954">
    <property type="component" value="Chromosome"/>
</dbReference>
<dbReference type="PANTHER" id="PTHR12993:SF11">
    <property type="entry name" value="N-ACETYLGLUCOSAMINYL-PHOSPHATIDYLINOSITOL DE-N-ACETYLASE"/>
    <property type="match status" value="1"/>
</dbReference>
<evidence type="ECO:0000256" key="1">
    <source>
        <dbReference type="ARBA" id="ARBA00004613"/>
    </source>
</evidence>
<keyword evidence="2" id="KW-0964">Secreted</keyword>
<organism evidence="6 7">
    <name type="scientific">Tichowtungia aerotolerans</name>
    <dbReference type="NCBI Taxonomy" id="2697043"/>
    <lineage>
        <taxon>Bacteria</taxon>
        <taxon>Pseudomonadati</taxon>
        <taxon>Kiritimatiellota</taxon>
        <taxon>Tichowtungiia</taxon>
        <taxon>Tichowtungiales</taxon>
        <taxon>Tichowtungiaceae</taxon>
        <taxon>Tichowtungia</taxon>
    </lineage>
</organism>
<feature type="compositionally biased region" description="Acidic residues" evidence="5">
    <location>
        <begin position="213"/>
        <end position="224"/>
    </location>
</feature>
<dbReference type="AlphaFoldDB" id="A0A6P1M4J6"/>
<dbReference type="GO" id="GO:0016811">
    <property type="term" value="F:hydrolase activity, acting on carbon-nitrogen (but not peptide) bonds, in linear amides"/>
    <property type="evidence" value="ECO:0007669"/>
    <property type="project" value="TreeGrafter"/>
</dbReference>
<evidence type="ECO:0000313" key="7">
    <source>
        <dbReference type="Proteomes" id="UP000464954"/>
    </source>
</evidence>
<evidence type="ECO:0000256" key="3">
    <source>
        <dbReference type="ARBA" id="ARBA00022729"/>
    </source>
</evidence>
<feature type="region of interest" description="Disordered" evidence="5">
    <location>
        <begin position="549"/>
        <end position="581"/>
    </location>
</feature>
<comment type="subcellular location">
    <subcellularLocation>
        <location evidence="1">Secreted</location>
    </subcellularLocation>
</comment>
<dbReference type="InterPro" id="IPR059100">
    <property type="entry name" value="TSP3_bac"/>
</dbReference>
<evidence type="ECO:0000256" key="5">
    <source>
        <dbReference type="SAM" id="MobiDB-lite"/>
    </source>
</evidence>
<feature type="compositionally biased region" description="Acidic residues" evidence="5">
    <location>
        <begin position="551"/>
        <end position="561"/>
    </location>
</feature>
<evidence type="ECO:0008006" key="8">
    <source>
        <dbReference type="Google" id="ProtNLM"/>
    </source>
</evidence>
<dbReference type="Pfam" id="PF02585">
    <property type="entry name" value="PIG-L"/>
    <property type="match status" value="1"/>
</dbReference>
<protein>
    <recommendedName>
        <fullName evidence="8">PIG-L family deacetylase</fullName>
    </recommendedName>
</protein>
<keyword evidence="7" id="KW-1185">Reference proteome</keyword>
<dbReference type="KEGG" id="taer:GT409_08645"/>
<accession>A0A6P1M4J6</accession>
<sequence length="680" mass="73834">MTESKPMVKKGILLSMLLAAICHSDPVDGLDGMAGSSTMDEIEDWFVVTGSVQSVTNGYGAVGMISAAGSNSLWTAEYVSSDVLQTNAVYGLAVRAGNWSSNPGSGTVFAIAIGYYDSEWHELTNKTFTGGTAGEITPTINGSYETLVFTNELAVFANVAVRVGRTGTSGSWGGFDTVSLTILQSDSDGDGLPDRWEFDYGLNPNDGGTFNFDDGDLGDPDDDGLQNHQEYSLGSDPLVDEWKSRPEKARLMVINAHPDDEAIFFGGAIPYYTQVRQLPTIVISMTSGLVSETEIHEAEFRSACWAYGLRNQPVFARFYNNVWNASLDETWDTWADGVLDGDDITEGQALAAETLTYWIRRYQPDVVVTHDLEGEYGHSDHIATAITATNAVQLAADTNYVDGLQPWQVKKLYLHMYPTNQLFHDFWQDVSIDTNADATADITPMDAADIGLAFHVYQGTPTNASTVYAVNETSDAGWEPYPSEWWGLVSSTVGADTATSFTAPDADNVEISYVGWARGDFFEHITVFADSDYDQLPDDWELAHFPSLEAADPDADPDGDGLDNAAEFGAGTNPALSDTDGDSFNDGLEVINGGDPLVSDLWRIDYIRDNGADYDLYSSNAVLDLSIGQAAFAVSGGTAWLALQLEKSEDLITWTNAGDTVIWSIPVNTNNAFYRVRSSR</sequence>
<gene>
    <name evidence="6" type="ORF">GT409_08645</name>
</gene>
<dbReference type="PANTHER" id="PTHR12993">
    <property type="entry name" value="N-ACETYLGLUCOSAMINYL-PHOSPHATIDYLINOSITOL DE-N-ACETYLASE-RELATED"/>
    <property type="match status" value="1"/>
</dbReference>
<dbReference type="InterPro" id="IPR003737">
    <property type="entry name" value="GlcNAc_PI_deacetylase-related"/>
</dbReference>
<keyword evidence="3" id="KW-0732">Signal</keyword>
<dbReference type="InterPro" id="IPR024078">
    <property type="entry name" value="LmbE-like_dom_sf"/>
</dbReference>
<reference evidence="6 7" key="1">
    <citation type="submission" date="2020-01" db="EMBL/GenBank/DDBJ databases">
        <title>Ponticoccus aerotolerans gen. nov., sp. nov., an anaerobic bacterium and proposal of Ponticoccusceae fam. nov., Ponticoccusles ord. nov. and Ponticoccuse classis nov. in the phylum Kiritimatiellaeota.</title>
        <authorList>
            <person name="Zhou L.Y."/>
            <person name="Du Z.J."/>
        </authorList>
    </citation>
    <scope>NUCLEOTIDE SEQUENCE [LARGE SCALE GENOMIC DNA]</scope>
    <source>
        <strain evidence="6 7">S-5007</strain>
    </source>
</reference>
<dbReference type="Gene3D" id="3.40.50.10320">
    <property type="entry name" value="LmbE-like"/>
    <property type="match status" value="1"/>
</dbReference>
<evidence type="ECO:0000256" key="4">
    <source>
        <dbReference type="ARBA" id="ARBA00022837"/>
    </source>
</evidence>
<dbReference type="RefSeq" id="WP_160628702.1">
    <property type="nucleotide sequence ID" value="NZ_CP047593.1"/>
</dbReference>